<keyword evidence="7 8" id="KW-0560">Oxidoreductase</keyword>
<evidence type="ECO:0000259" key="13">
    <source>
        <dbReference type="Pfam" id="PF14748"/>
    </source>
</evidence>
<dbReference type="EMBL" id="CP017641">
    <property type="protein sequence ID" value="APZ93515.1"/>
    <property type="molecule type" value="Genomic_DNA"/>
</dbReference>
<dbReference type="Gene3D" id="1.10.3730.10">
    <property type="entry name" value="ProC C-terminal domain-like"/>
    <property type="match status" value="1"/>
</dbReference>
<dbReference type="OrthoDB" id="9805754at2"/>
<sequence length="271" mass="28033">MKPHHVRIGFVGTGRMATALARGFTRELVPTAQICGVDPSEVSKQAFRTAVGKDVVVSAAADEHLKNSDVVFLAVKPQMMQSVLEELGPQLTPDQLIVSVAAGLTISRLESWLPAGSRLIRVMPNTPCLIGKGACGVSRGTLASDADEQLVSTLLSSVGVVEIVAEHLLDAVTGLSGSGPAYVFQIIEALSDGGVKVGLPRDMAIRLAAQTLVGAAEMVLQTGEHPAALKDAVTSPGGTTIAALHEMERGGVRAALISAVEASTQRSGELS</sequence>
<evidence type="ECO:0000256" key="5">
    <source>
        <dbReference type="ARBA" id="ARBA00022650"/>
    </source>
</evidence>
<evidence type="ECO:0000256" key="7">
    <source>
        <dbReference type="ARBA" id="ARBA00023002"/>
    </source>
</evidence>
<keyword evidence="5 8" id="KW-0641">Proline biosynthesis</keyword>
<dbReference type="SUPFAM" id="SSF51735">
    <property type="entry name" value="NAD(P)-binding Rossmann-fold domains"/>
    <property type="match status" value="1"/>
</dbReference>
<reference evidence="14 15" key="1">
    <citation type="journal article" date="2016" name="Front. Microbiol.">
        <title>Fuerstia marisgermanicae gen. nov., sp. nov., an Unusual Member of the Phylum Planctomycetes from the German Wadden Sea.</title>
        <authorList>
            <person name="Kohn T."/>
            <person name="Heuer A."/>
            <person name="Jogler M."/>
            <person name="Vollmers J."/>
            <person name="Boedeker C."/>
            <person name="Bunk B."/>
            <person name="Rast P."/>
            <person name="Borchert D."/>
            <person name="Glockner I."/>
            <person name="Freese H.M."/>
            <person name="Klenk H.P."/>
            <person name="Overmann J."/>
            <person name="Kaster A.K."/>
            <person name="Rohde M."/>
            <person name="Wiegand S."/>
            <person name="Jogler C."/>
        </authorList>
    </citation>
    <scope>NUCLEOTIDE SEQUENCE [LARGE SCALE GENOMIC DNA]</scope>
    <source>
        <strain evidence="14 15">NH11</strain>
    </source>
</reference>
<evidence type="ECO:0000256" key="10">
    <source>
        <dbReference type="PIRSR" id="PIRSR000193-1"/>
    </source>
</evidence>
<dbReference type="STRING" id="1891926.Fuma_03133"/>
<dbReference type="Pfam" id="PF03807">
    <property type="entry name" value="F420_oxidored"/>
    <property type="match status" value="1"/>
</dbReference>
<dbReference type="InterPro" id="IPR028939">
    <property type="entry name" value="P5C_Rdtase_cat_N"/>
</dbReference>
<comment type="similarity">
    <text evidence="2 8 11">Belongs to the pyrroline-5-carboxylate reductase family.</text>
</comment>
<evidence type="ECO:0000256" key="11">
    <source>
        <dbReference type="RuleBase" id="RU003903"/>
    </source>
</evidence>
<comment type="function">
    <text evidence="8">Catalyzes the reduction of 1-pyrroline-5-carboxylate (PCA) to L-proline.</text>
</comment>
<evidence type="ECO:0000256" key="6">
    <source>
        <dbReference type="ARBA" id="ARBA00022857"/>
    </source>
</evidence>
<evidence type="ECO:0000256" key="8">
    <source>
        <dbReference type="HAMAP-Rule" id="MF_01925"/>
    </source>
</evidence>
<dbReference type="NCBIfam" id="TIGR00112">
    <property type="entry name" value="proC"/>
    <property type="match status" value="1"/>
</dbReference>
<keyword evidence="4 8" id="KW-0028">Amino-acid biosynthesis</keyword>
<feature type="binding site" evidence="10">
    <location>
        <begin position="74"/>
        <end position="77"/>
    </location>
    <ligand>
        <name>NADP(+)</name>
        <dbReference type="ChEBI" id="CHEBI:58349"/>
    </ligand>
</feature>
<dbReference type="InterPro" id="IPR053790">
    <property type="entry name" value="P5CR-like_CS"/>
</dbReference>
<feature type="domain" description="Pyrroline-5-carboxylate reductase catalytic N-terminal" evidence="12">
    <location>
        <begin position="7"/>
        <end position="103"/>
    </location>
</feature>
<evidence type="ECO:0000256" key="3">
    <source>
        <dbReference type="ARBA" id="ARBA00022490"/>
    </source>
</evidence>
<dbReference type="PIRSF" id="PIRSF000193">
    <property type="entry name" value="Pyrrol-5-carb_rd"/>
    <property type="match status" value="1"/>
</dbReference>
<keyword evidence="6 8" id="KW-0521">NADP</keyword>
<comment type="pathway">
    <text evidence="8 11">Amino-acid biosynthesis; L-proline biosynthesis; L-proline from L-glutamate 5-semialdehyde: step 1/1.</text>
</comment>
<dbReference type="GO" id="GO:0055129">
    <property type="term" value="P:L-proline biosynthetic process"/>
    <property type="evidence" value="ECO:0007669"/>
    <property type="project" value="UniProtKB-UniRule"/>
</dbReference>
<evidence type="ECO:0000259" key="12">
    <source>
        <dbReference type="Pfam" id="PF03807"/>
    </source>
</evidence>
<gene>
    <name evidence="8 14" type="primary">proC</name>
    <name evidence="14" type="ORF">Fuma_03133</name>
</gene>
<dbReference type="InterPro" id="IPR000304">
    <property type="entry name" value="Pyrroline-COOH_reductase"/>
</dbReference>
<proteinExistence type="inferred from homology"/>
<keyword evidence="15" id="KW-1185">Reference proteome</keyword>
<dbReference type="UniPathway" id="UPA00098">
    <property type="reaction ID" value="UER00361"/>
</dbReference>
<dbReference type="InterPro" id="IPR029036">
    <property type="entry name" value="P5CR_dimer"/>
</dbReference>
<dbReference type="PANTHER" id="PTHR11645">
    <property type="entry name" value="PYRROLINE-5-CARBOXYLATE REDUCTASE"/>
    <property type="match status" value="1"/>
</dbReference>
<dbReference type="HAMAP" id="MF_01925">
    <property type="entry name" value="P5C_reductase"/>
    <property type="match status" value="1"/>
</dbReference>
<dbReference type="PANTHER" id="PTHR11645:SF0">
    <property type="entry name" value="PYRROLINE-5-CARBOXYLATE REDUCTASE 3"/>
    <property type="match status" value="1"/>
</dbReference>
<evidence type="ECO:0000256" key="9">
    <source>
        <dbReference type="NCBIfam" id="TIGR00112"/>
    </source>
</evidence>
<keyword evidence="3 8" id="KW-0963">Cytoplasm</keyword>
<name>A0A1P8WHI6_9PLAN</name>
<dbReference type="GO" id="GO:0005737">
    <property type="term" value="C:cytoplasm"/>
    <property type="evidence" value="ECO:0007669"/>
    <property type="project" value="UniProtKB-SubCell"/>
</dbReference>
<dbReference type="EC" id="1.5.1.2" evidence="8 9"/>
<dbReference type="InterPro" id="IPR008927">
    <property type="entry name" value="6-PGluconate_DH-like_C_sf"/>
</dbReference>
<protein>
    <recommendedName>
        <fullName evidence="8 9">Pyrroline-5-carboxylate reductase</fullName>
        <shortName evidence="8">P5C reductase</shortName>
        <shortName evidence="8">P5CR</shortName>
        <ecNumber evidence="8 9">1.5.1.2</ecNumber>
    </recommendedName>
    <alternativeName>
        <fullName evidence="8">PCA reductase</fullName>
    </alternativeName>
</protein>
<dbReference type="SUPFAM" id="SSF48179">
    <property type="entry name" value="6-phosphogluconate dehydrogenase C-terminal domain-like"/>
    <property type="match status" value="1"/>
</dbReference>
<evidence type="ECO:0000256" key="2">
    <source>
        <dbReference type="ARBA" id="ARBA00005525"/>
    </source>
</evidence>
<comment type="catalytic activity">
    <reaction evidence="8 11">
        <text>L-proline + NADP(+) = (S)-1-pyrroline-5-carboxylate + NADPH + 2 H(+)</text>
        <dbReference type="Rhea" id="RHEA:14109"/>
        <dbReference type="ChEBI" id="CHEBI:15378"/>
        <dbReference type="ChEBI" id="CHEBI:17388"/>
        <dbReference type="ChEBI" id="CHEBI:57783"/>
        <dbReference type="ChEBI" id="CHEBI:58349"/>
        <dbReference type="ChEBI" id="CHEBI:60039"/>
        <dbReference type="EC" id="1.5.1.2"/>
    </reaction>
</comment>
<dbReference type="KEGG" id="fmr:Fuma_03133"/>
<dbReference type="RefSeq" id="WP_077024968.1">
    <property type="nucleotide sequence ID" value="NZ_CP017641.1"/>
</dbReference>
<feature type="domain" description="Pyrroline-5-carboxylate reductase dimerisation" evidence="13">
    <location>
        <begin position="166"/>
        <end position="270"/>
    </location>
</feature>
<accession>A0A1P8WHI6</accession>
<comment type="catalytic activity">
    <reaction evidence="8">
        <text>L-proline + NAD(+) = (S)-1-pyrroline-5-carboxylate + NADH + 2 H(+)</text>
        <dbReference type="Rhea" id="RHEA:14105"/>
        <dbReference type="ChEBI" id="CHEBI:15378"/>
        <dbReference type="ChEBI" id="CHEBI:17388"/>
        <dbReference type="ChEBI" id="CHEBI:57540"/>
        <dbReference type="ChEBI" id="CHEBI:57945"/>
        <dbReference type="ChEBI" id="CHEBI:60039"/>
        <dbReference type="EC" id="1.5.1.2"/>
    </reaction>
</comment>
<comment type="subcellular location">
    <subcellularLocation>
        <location evidence="1 8">Cytoplasm</location>
    </subcellularLocation>
</comment>
<evidence type="ECO:0000313" key="15">
    <source>
        <dbReference type="Proteomes" id="UP000187735"/>
    </source>
</evidence>
<dbReference type="AlphaFoldDB" id="A0A1P8WHI6"/>
<evidence type="ECO:0000256" key="4">
    <source>
        <dbReference type="ARBA" id="ARBA00022605"/>
    </source>
</evidence>
<evidence type="ECO:0000256" key="1">
    <source>
        <dbReference type="ARBA" id="ARBA00004496"/>
    </source>
</evidence>
<dbReference type="Gene3D" id="3.40.50.720">
    <property type="entry name" value="NAD(P)-binding Rossmann-like Domain"/>
    <property type="match status" value="1"/>
</dbReference>
<dbReference type="FunFam" id="3.40.50.720:FF:000190">
    <property type="entry name" value="Pyrroline-5-carboxylate reductase"/>
    <property type="match status" value="1"/>
</dbReference>
<dbReference type="Proteomes" id="UP000187735">
    <property type="component" value="Chromosome"/>
</dbReference>
<organism evidence="14 15">
    <name type="scientific">Fuerstiella marisgermanici</name>
    <dbReference type="NCBI Taxonomy" id="1891926"/>
    <lineage>
        <taxon>Bacteria</taxon>
        <taxon>Pseudomonadati</taxon>
        <taxon>Planctomycetota</taxon>
        <taxon>Planctomycetia</taxon>
        <taxon>Planctomycetales</taxon>
        <taxon>Planctomycetaceae</taxon>
        <taxon>Fuerstiella</taxon>
    </lineage>
</organism>
<dbReference type="InterPro" id="IPR036291">
    <property type="entry name" value="NAD(P)-bd_dom_sf"/>
</dbReference>
<dbReference type="FunFam" id="1.10.3730.10:FF:000001">
    <property type="entry name" value="Pyrroline-5-carboxylate reductase"/>
    <property type="match status" value="1"/>
</dbReference>
<evidence type="ECO:0000313" key="14">
    <source>
        <dbReference type="EMBL" id="APZ93515.1"/>
    </source>
</evidence>
<dbReference type="GO" id="GO:0004735">
    <property type="term" value="F:pyrroline-5-carboxylate reductase activity"/>
    <property type="evidence" value="ECO:0007669"/>
    <property type="project" value="UniProtKB-UniRule"/>
</dbReference>
<dbReference type="Pfam" id="PF14748">
    <property type="entry name" value="P5CR_dimer"/>
    <property type="match status" value="1"/>
</dbReference>
<dbReference type="PROSITE" id="PS00521">
    <property type="entry name" value="P5CR"/>
    <property type="match status" value="1"/>
</dbReference>